<evidence type="ECO:0000313" key="2">
    <source>
        <dbReference type="Proteomes" id="UP001341840"/>
    </source>
</evidence>
<dbReference type="Proteomes" id="UP001341840">
    <property type="component" value="Unassembled WGS sequence"/>
</dbReference>
<name>A0ABU6UNN3_9FABA</name>
<evidence type="ECO:0008006" key="3">
    <source>
        <dbReference type="Google" id="ProtNLM"/>
    </source>
</evidence>
<proteinExistence type="predicted"/>
<protein>
    <recommendedName>
        <fullName evidence="3">RNase H type-1 domain-containing protein</fullName>
    </recommendedName>
</protein>
<dbReference type="EMBL" id="JASCZI010121329">
    <property type="protein sequence ID" value="MED6161238.1"/>
    <property type="molecule type" value="Genomic_DNA"/>
</dbReference>
<accession>A0ABU6UNN3</accession>
<sequence length="156" mass="17415">MGRGNPFMIIGPSQFSDHHELLLKIQDFLLRNLLVRISLIQRSANTVADSMARSASTSQQVFTERTSPLNDLLILLQQDGLHRSSEVIQRKMLEVHGDQGSLDDNAVDGEEALECHGDAADVVEAVHHCVNASMGRGERCCWMMDGKGKRDDICWR</sequence>
<evidence type="ECO:0000313" key="1">
    <source>
        <dbReference type="EMBL" id="MED6161238.1"/>
    </source>
</evidence>
<comment type="caution">
    <text evidence="1">The sequence shown here is derived from an EMBL/GenBank/DDBJ whole genome shotgun (WGS) entry which is preliminary data.</text>
</comment>
<keyword evidence="2" id="KW-1185">Reference proteome</keyword>
<reference evidence="1 2" key="1">
    <citation type="journal article" date="2023" name="Plants (Basel)">
        <title>Bridging the Gap: Combining Genomics and Transcriptomics Approaches to Understand Stylosanthes scabra, an Orphan Legume from the Brazilian Caatinga.</title>
        <authorList>
            <person name="Ferreira-Neto J.R.C."/>
            <person name="da Silva M.D."/>
            <person name="Binneck E."/>
            <person name="de Melo N.F."/>
            <person name="da Silva R.H."/>
            <person name="de Melo A.L.T.M."/>
            <person name="Pandolfi V."/>
            <person name="Bustamante F.O."/>
            <person name="Brasileiro-Vidal A.C."/>
            <person name="Benko-Iseppon A.M."/>
        </authorList>
    </citation>
    <scope>NUCLEOTIDE SEQUENCE [LARGE SCALE GENOMIC DNA]</scope>
    <source>
        <tissue evidence="1">Leaves</tissue>
    </source>
</reference>
<organism evidence="1 2">
    <name type="scientific">Stylosanthes scabra</name>
    <dbReference type="NCBI Taxonomy" id="79078"/>
    <lineage>
        <taxon>Eukaryota</taxon>
        <taxon>Viridiplantae</taxon>
        <taxon>Streptophyta</taxon>
        <taxon>Embryophyta</taxon>
        <taxon>Tracheophyta</taxon>
        <taxon>Spermatophyta</taxon>
        <taxon>Magnoliopsida</taxon>
        <taxon>eudicotyledons</taxon>
        <taxon>Gunneridae</taxon>
        <taxon>Pentapetalae</taxon>
        <taxon>rosids</taxon>
        <taxon>fabids</taxon>
        <taxon>Fabales</taxon>
        <taxon>Fabaceae</taxon>
        <taxon>Papilionoideae</taxon>
        <taxon>50 kb inversion clade</taxon>
        <taxon>dalbergioids sensu lato</taxon>
        <taxon>Dalbergieae</taxon>
        <taxon>Pterocarpus clade</taxon>
        <taxon>Stylosanthes</taxon>
    </lineage>
</organism>
<gene>
    <name evidence="1" type="ORF">PIB30_058869</name>
</gene>